<evidence type="ECO:0008006" key="2">
    <source>
        <dbReference type="Google" id="ProtNLM"/>
    </source>
</evidence>
<dbReference type="EMBL" id="CP149782">
    <property type="protein sequence ID" value="WYF45008.1"/>
    <property type="molecule type" value="Genomic_DNA"/>
</dbReference>
<gene>
    <name evidence="1" type="ORF">WDJ50_02505</name>
</gene>
<accession>A0AAU6Q433</accession>
<dbReference type="AlphaFoldDB" id="A0AAU6Q433"/>
<name>A0AAU6Q433_9DEIO</name>
<sequence length="325" mass="34528">MKYLFVGRVAGAEEATLRATLTYLDDYRDPDGQVPPPVLLFERLPGGEWTAQPQGGPAYVWGPNTSADPVPRVHVTYTVLRPELPPFSRTVQRRILPNTDTLGYWDWTRSDEVQPAFVGGAATPTTLEVMPGQGPPGERGPGWLFGEGGPNPQGGRIGDGYLNLLTWDVYIKSSTGWTLAGNLKGATGGVGAQGPKGADGKSFPVPSEAQRGYVPVADGTQPAGFGWYPASGLHLRLSDLIDVELAGLQDGQTLVYDSKAKKWRPGAAGTSTPTPTTYAVTTDPDGYQTITNADAVTDADGYQTIQDATATTDADGYQTVERSTP</sequence>
<reference evidence="1" key="1">
    <citation type="submission" date="2024-03" db="EMBL/GenBank/DDBJ databases">
        <title>Deinococcus weizhi sp. nov., isolated from human skin.</title>
        <authorList>
            <person name="Wei Z."/>
            <person name="Tian F."/>
            <person name="Yang C."/>
            <person name="Xin L.T."/>
            <person name="Wen Z.J."/>
            <person name="Lan K.C."/>
            <person name="Yu L."/>
            <person name="Zhe W."/>
            <person name="Dan F.D."/>
            <person name="Jun W."/>
            <person name="Rui Z."/>
            <person name="Yong X.J."/>
            <person name="Ting Y."/>
            <person name="Wei X."/>
            <person name="Xu Z.G."/>
            <person name="Xin Z."/>
            <person name="Dong F.G."/>
            <person name="Ni X.M."/>
            <person name="Zheng M.G."/>
            <person name="Chun Y."/>
            <person name="Qian W.X."/>
        </authorList>
    </citation>
    <scope>NUCLEOTIDE SEQUENCE</scope>
    <source>
        <strain evidence="1">VB142</strain>
    </source>
</reference>
<evidence type="ECO:0000313" key="1">
    <source>
        <dbReference type="EMBL" id="WYF45008.1"/>
    </source>
</evidence>
<protein>
    <recommendedName>
        <fullName evidence="2">Collagen-like protein</fullName>
    </recommendedName>
</protein>
<proteinExistence type="predicted"/>
<dbReference type="RefSeq" id="WP_339096180.1">
    <property type="nucleotide sequence ID" value="NZ_CP149782.1"/>
</dbReference>
<organism evidence="1">
    <name type="scientific">Deinococcus sp. VB142</name>
    <dbReference type="NCBI Taxonomy" id="3112952"/>
    <lineage>
        <taxon>Bacteria</taxon>
        <taxon>Thermotogati</taxon>
        <taxon>Deinococcota</taxon>
        <taxon>Deinococci</taxon>
        <taxon>Deinococcales</taxon>
        <taxon>Deinococcaceae</taxon>
        <taxon>Deinococcus</taxon>
    </lineage>
</organism>